<dbReference type="Proteomes" id="UP000187429">
    <property type="component" value="Unassembled WGS sequence"/>
</dbReference>
<comment type="caution">
    <text evidence="1">The sequence shown here is derived from an EMBL/GenBank/DDBJ whole genome shotgun (WGS) entry which is preliminary data.</text>
</comment>
<sequence>MSRNTEYTITLKVSNYSKFNSEQYNIFMIWSPNSLQLQSSVSIQIDLLYIELLILYLFNYGSYIHQQCNTPTMIQYA</sequence>
<protein>
    <submittedName>
        <fullName evidence="1">Uncharacterized protein</fullName>
    </submittedName>
</protein>
<evidence type="ECO:0000313" key="1">
    <source>
        <dbReference type="EMBL" id="OMJ19394.1"/>
    </source>
</evidence>
<accession>A0A1R1XY01</accession>
<organism evidence="1 2">
    <name type="scientific">Smittium culicis</name>
    <dbReference type="NCBI Taxonomy" id="133412"/>
    <lineage>
        <taxon>Eukaryota</taxon>
        <taxon>Fungi</taxon>
        <taxon>Fungi incertae sedis</taxon>
        <taxon>Zoopagomycota</taxon>
        <taxon>Kickxellomycotina</taxon>
        <taxon>Harpellomycetes</taxon>
        <taxon>Harpellales</taxon>
        <taxon>Legeriomycetaceae</taxon>
        <taxon>Smittium</taxon>
    </lineage>
</organism>
<name>A0A1R1XY01_9FUNG</name>
<reference evidence="2" key="1">
    <citation type="submission" date="2017-01" db="EMBL/GenBank/DDBJ databases">
        <authorList>
            <person name="Wang Y."/>
            <person name="White M."/>
            <person name="Kvist S."/>
            <person name="Moncalvo J.-M."/>
        </authorList>
    </citation>
    <scope>NUCLEOTIDE SEQUENCE [LARGE SCALE GENOMIC DNA]</scope>
    <source>
        <strain evidence="2">ID-206-W2</strain>
    </source>
</reference>
<keyword evidence="2" id="KW-1185">Reference proteome</keyword>
<dbReference type="EMBL" id="LSSM01003019">
    <property type="protein sequence ID" value="OMJ19394.1"/>
    <property type="molecule type" value="Genomic_DNA"/>
</dbReference>
<evidence type="ECO:0000313" key="2">
    <source>
        <dbReference type="Proteomes" id="UP000187429"/>
    </source>
</evidence>
<proteinExistence type="predicted"/>
<gene>
    <name evidence="1" type="ORF">AYI69_g6632</name>
</gene>
<dbReference type="AlphaFoldDB" id="A0A1R1XY01"/>